<keyword evidence="2" id="KW-1185">Reference proteome</keyword>
<accession>A0ABU3QWL1</accession>
<dbReference type="RefSeq" id="WP_315945702.1">
    <property type="nucleotide sequence ID" value="NZ_JAWCUA010000001.1"/>
</dbReference>
<reference evidence="1 2" key="1">
    <citation type="submission" date="2023-10" db="EMBL/GenBank/DDBJ databases">
        <title>Psychrosphaera aquimaarina strain SW33 isolated from seawater.</title>
        <authorList>
            <person name="Bayburt H."/>
            <person name="Kim J.M."/>
            <person name="Choi B.J."/>
            <person name="Jeon C.O."/>
        </authorList>
    </citation>
    <scope>NUCLEOTIDE SEQUENCE [LARGE SCALE GENOMIC DNA]</scope>
    <source>
        <strain evidence="1 2">KCTC 52743</strain>
    </source>
</reference>
<name>A0ABU3QWL1_9GAMM</name>
<organism evidence="1 2">
    <name type="scientific">Psychrosphaera aquimarina</name>
    <dbReference type="NCBI Taxonomy" id="2044854"/>
    <lineage>
        <taxon>Bacteria</taxon>
        <taxon>Pseudomonadati</taxon>
        <taxon>Pseudomonadota</taxon>
        <taxon>Gammaproteobacteria</taxon>
        <taxon>Alteromonadales</taxon>
        <taxon>Pseudoalteromonadaceae</taxon>
        <taxon>Psychrosphaera</taxon>
    </lineage>
</organism>
<sequence length="184" mass="21085">MASAHRVLDKSLEYTKKQGKIANTRGFFFEKQIQDVIDKTKYKPSKLAYKYISKTLKLNNKAITDFDAILQVGTTLVAISCKSILQTDIYDKGDFKSIRNVTSSIEGYMDDWKTKIKLVNENKKGDNYDFSSFDDILGIVLTPTIFYIGTSFYAELDIKGLYTHMSQAELIKWLEESSNEIIEK</sequence>
<dbReference type="Proteomes" id="UP001257914">
    <property type="component" value="Unassembled WGS sequence"/>
</dbReference>
<evidence type="ECO:0000313" key="1">
    <source>
        <dbReference type="EMBL" id="MDU0111814.1"/>
    </source>
</evidence>
<dbReference type="EMBL" id="JAWCUA010000001">
    <property type="protein sequence ID" value="MDU0111814.1"/>
    <property type="molecule type" value="Genomic_DNA"/>
</dbReference>
<gene>
    <name evidence="1" type="ORF">RT723_02070</name>
</gene>
<protein>
    <submittedName>
        <fullName evidence="1">Uncharacterized protein</fullName>
    </submittedName>
</protein>
<comment type="caution">
    <text evidence="1">The sequence shown here is derived from an EMBL/GenBank/DDBJ whole genome shotgun (WGS) entry which is preliminary data.</text>
</comment>
<proteinExistence type="predicted"/>
<evidence type="ECO:0000313" key="2">
    <source>
        <dbReference type="Proteomes" id="UP001257914"/>
    </source>
</evidence>